<organism evidence="3 4">
    <name type="scientific">Mycolicibacterium mageritense</name>
    <name type="common">Mycobacterium mageritense</name>
    <dbReference type="NCBI Taxonomy" id="53462"/>
    <lineage>
        <taxon>Bacteria</taxon>
        <taxon>Bacillati</taxon>
        <taxon>Actinomycetota</taxon>
        <taxon>Actinomycetes</taxon>
        <taxon>Mycobacteriales</taxon>
        <taxon>Mycobacteriaceae</taxon>
        <taxon>Mycolicibacterium</taxon>
    </lineage>
</organism>
<feature type="region of interest" description="Disordered" evidence="1">
    <location>
        <begin position="33"/>
        <end position="61"/>
    </location>
</feature>
<accession>A0ABN5Y622</accession>
<evidence type="ECO:0000313" key="3">
    <source>
        <dbReference type="EMBL" id="BBX33614.1"/>
    </source>
</evidence>
<feature type="compositionally biased region" description="Low complexity" evidence="1">
    <location>
        <begin position="38"/>
        <end position="60"/>
    </location>
</feature>
<sequence length="249" mass="26346">MKRHIGVSVAVATAAVALSACSGTGMLIPEYDTPAPVPTATSTETTTTTTPLTPAPATSAHVATPRWIPTADMSVDQVMRGTVADAESFWTSDPKMPNLGQIDAAPGDVTCGGGLPDTGSEAARCRNGAIRWDAQRLTAQTASLPAHLRVWTWTIIAAHETGHHFEGSILANRTYQERENIAECLAGVYIRHRFSTVASADDIMAAYGALGRDARIPDNAVPEAFSEGLLIPRDTTPTDAFKACTRSWG</sequence>
<reference evidence="3 4" key="1">
    <citation type="journal article" date="2019" name="Emerg. Microbes Infect.">
        <title>Comprehensive subspecies identification of 175 nontuberculous mycobacteria species based on 7547 genomic profiles.</title>
        <authorList>
            <person name="Matsumoto Y."/>
            <person name="Kinjo T."/>
            <person name="Motooka D."/>
            <person name="Nabeya D."/>
            <person name="Jung N."/>
            <person name="Uechi K."/>
            <person name="Horii T."/>
            <person name="Iida T."/>
            <person name="Fujita J."/>
            <person name="Nakamura S."/>
        </authorList>
    </citation>
    <scope>NUCLEOTIDE SEQUENCE [LARGE SCALE GENOMIC DNA]</scope>
    <source>
        <strain evidence="3 4">JCM 12375</strain>
    </source>
</reference>
<keyword evidence="2" id="KW-0732">Signal</keyword>
<evidence type="ECO:0000256" key="1">
    <source>
        <dbReference type="SAM" id="MobiDB-lite"/>
    </source>
</evidence>
<evidence type="ECO:0000256" key="2">
    <source>
        <dbReference type="SAM" id="SignalP"/>
    </source>
</evidence>
<dbReference type="PROSITE" id="PS51257">
    <property type="entry name" value="PROKAR_LIPOPROTEIN"/>
    <property type="match status" value="1"/>
</dbReference>
<gene>
    <name evidence="3" type="ORF">MMAGJ_28960</name>
</gene>
<name>A0ABN5Y622_MYCME</name>
<keyword evidence="4" id="KW-1185">Reference proteome</keyword>
<dbReference type="EMBL" id="AP022567">
    <property type="protein sequence ID" value="BBX33614.1"/>
    <property type="molecule type" value="Genomic_DNA"/>
</dbReference>
<feature type="chain" id="PRO_5045629187" description="Metalloprotease" evidence="2">
    <location>
        <begin position="23"/>
        <end position="249"/>
    </location>
</feature>
<protein>
    <recommendedName>
        <fullName evidence="5">Metalloprotease</fullName>
    </recommendedName>
</protein>
<evidence type="ECO:0008006" key="5">
    <source>
        <dbReference type="Google" id="ProtNLM"/>
    </source>
</evidence>
<dbReference type="Proteomes" id="UP000465622">
    <property type="component" value="Chromosome"/>
</dbReference>
<feature type="signal peptide" evidence="2">
    <location>
        <begin position="1"/>
        <end position="22"/>
    </location>
</feature>
<evidence type="ECO:0000313" key="4">
    <source>
        <dbReference type="Proteomes" id="UP000465622"/>
    </source>
</evidence>
<proteinExistence type="predicted"/>